<feature type="repeat" description="Pumilio" evidence="2">
    <location>
        <begin position="432"/>
        <end position="467"/>
    </location>
</feature>
<organism evidence="5 6">
    <name type="scientific">Tremella mesenterica</name>
    <name type="common">Jelly fungus</name>
    <dbReference type="NCBI Taxonomy" id="5217"/>
    <lineage>
        <taxon>Eukaryota</taxon>
        <taxon>Fungi</taxon>
        <taxon>Dikarya</taxon>
        <taxon>Basidiomycota</taxon>
        <taxon>Agaricomycotina</taxon>
        <taxon>Tremellomycetes</taxon>
        <taxon>Tremellales</taxon>
        <taxon>Tremellaceae</taxon>
        <taxon>Tremella</taxon>
    </lineage>
</organism>
<feature type="repeat" description="Pumilio" evidence="2">
    <location>
        <begin position="291"/>
        <end position="326"/>
    </location>
</feature>
<dbReference type="SMART" id="SM00025">
    <property type="entry name" value="Pumilio"/>
    <property type="match status" value="8"/>
</dbReference>
<name>A0A4Q1BSI2_TREME</name>
<dbReference type="GO" id="GO:0005737">
    <property type="term" value="C:cytoplasm"/>
    <property type="evidence" value="ECO:0007669"/>
    <property type="project" value="TreeGrafter"/>
</dbReference>
<feature type="region of interest" description="Disordered" evidence="3">
    <location>
        <begin position="1"/>
        <end position="54"/>
    </location>
</feature>
<sequence>MSSPHSHPVGGDVTDDLTSRLGTISIDDQQHYNNNPGLSNAYSTTPRAQAFNPYGPDASQYGYYPTGPVYDNSGFSSATNNQAATYPYSGVPSEIPAPMSYEGYESYHQQTERQPAPSQNQQAYHTPNRQLQTPKSNVYRPPHQQAPIPQQTLQNQGGAYYPYQDQRQGAMWNQGYQAERKRETTIPSYSAPLQVNRLGQPLQNFGHDFVTSPTHGPYGLATPQTSAYAPMAPMTPQGQFIPPGTYMHTPYSPLSHPQARGPQARRDLEPRNALLEDYRLTKITRRWELHEIKGQLAEFCGDQHGSRFIQQKLENATEAERRQILEELEPNVYQLMTDVFGNYVIQKLFEVCDQTEKAGLAKKMEGHVLQLSMQMYGCRVVQKALEYVLTEQRDVLVEELRPHTLECVKSSNANHVIQRLITLDPPDFVTKAFVGHVLELGTHPYGCRVLQKTFENLPVERTRALIDEMHLHTVKFTMDQFGNYVVQSIIDKGIPEDRHKVIHKLLPQIQEMSRHKFASNVVEKALNHADEKDRTAIIDEIIGPKPDGTNQIPSLLRDAFGNFAVQTALQAADRAQRLRLLGLIMPVLPSMRHTPVGKRLEMRINQYDSEGNLLSFASPNLSSSADVSAIHTPSLTSPERLRQSASNPSNSRGPVPTQVSATGSITASSPGKKEEANENKALEDLLQ</sequence>
<keyword evidence="1" id="KW-0677">Repeat</keyword>
<feature type="region of interest" description="Disordered" evidence="3">
    <location>
        <begin position="633"/>
        <end position="687"/>
    </location>
</feature>
<dbReference type="OrthoDB" id="668540at2759"/>
<dbReference type="Proteomes" id="UP000289152">
    <property type="component" value="Unassembled WGS sequence"/>
</dbReference>
<evidence type="ECO:0000256" key="2">
    <source>
        <dbReference type="PROSITE-ProRule" id="PRU00317"/>
    </source>
</evidence>
<evidence type="ECO:0000256" key="1">
    <source>
        <dbReference type="ARBA" id="ARBA00022737"/>
    </source>
</evidence>
<dbReference type="PROSITE" id="PS50303">
    <property type="entry name" value="PUM_HD"/>
    <property type="match status" value="1"/>
</dbReference>
<dbReference type="InParanoid" id="A0A4Q1BSI2"/>
<dbReference type="PROSITE" id="PS50302">
    <property type="entry name" value="PUM"/>
    <property type="match status" value="7"/>
</dbReference>
<accession>A0A4Q1BSI2</accession>
<dbReference type="VEuPathDB" id="FungiDB:TREMEDRAFT_29689"/>
<feature type="compositionally biased region" description="Polar residues" evidence="3">
    <location>
        <begin position="107"/>
        <end position="126"/>
    </location>
</feature>
<dbReference type="InterPro" id="IPR011989">
    <property type="entry name" value="ARM-like"/>
</dbReference>
<dbReference type="CDD" id="cd07920">
    <property type="entry name" value="Pumilio"/>
    <property type="match status" value="1"/>
</dbReference>
<feature type="repeat" description="Pumilio" evidence="2">
    <location>
        <begin position="363"/>
        <end position="398"/>
    </location>
</feature>
<feature type="repeat" description="Pumilio" evidence="2">
    <location>
        <begin position="540"/>
        <end position="582"/>
    </location>
</feature>
<evidence type="ECO:0000313" key="5">
    <source>
        <dbReference type="EMBL" id="RXK40993.1"/>
    </source>
</evidence>
<dbReference type="InterPro" id="IPR033133">
    <property type="entry name" value="PUM-HD"/>
</dbReference>
<feature type="compositionally biased region" description="Basic and acidic residues" evidence="3">
    <location>
        <begin position="671"/>
        <end position="687"/>
    </location>
</feature>
<feature type="repeat" description="Pumilio" evidence="2">
    <location>
        <begin position="468"/>
        <end position="503"/>
    </location>
</feature>
<dbReference type="InterPro" id="IPR033712">
    <property type="entry name" value="Pumilio_RNA-bd"/>
</dbReference>
<gene>
    <name evidence="5" type="ORF">M231_01623</name>
</gene>
<dbReference type="SUPFAM" id="SSF48371">
    <property type="entry name" value="ARM repeat"/>
    <property type="match status" value="1"/>
</dbReference>
<feature type="region of interest" description="Disordered" evidence="3">
    <location>
        <begin position="105"/>
        <end position="126"/>
    </location>
</feature>
<feature type="compositionally biased region" description="Polar residues" evidence="3">
    <location>
        <begin position="31"/>
        <end position="47"/>
    </location>
</feature>
<dbReference type="PANTHER" id="PTHR12537">
    <property type="entry name" value="RNA BINDING PROTEIN PUMILIO-RELATED"/>
    <property type="match status" value="1"/>
</dbReference>
<dbReference type="EMBL" id="SDIL01000012">
    <property type="protein sequence ID" value="RXK40993.1"/>
    <property type="molecule type" value="Genomic_DNA"/>
</dbReference>
<dbReference type="InterPro" id="IPR016024">
    <property type="entry name" value="ARM-type_fold"/>
</dbReference>
<proteinExistence type="predicted"/>
<dbReference type="Pfam" id="PF00806">
    <property type="entry name" value="PUF"/>
    <property type="match status" value="7"/>
</dbReference>
<comment type="caution">
    <text evidence="5">The sequence shown here is derived from an EMBL/GenBank/DDBJ whole genome shotgun (WGS) entry which is preliminary data.</text>
</comment>
<evidence type="ECO:0000259" key="4">
    <source>
        <dbReference type="PROSITE" id="PS50303"/>
    </source>
</evidence>
<keyword evidence="6" id="KW-1185">Reference proteome</keyword>
<feature type="repeat" description="Pumilio" evidence="2">
    <location>
        <begin position="504"/>
        <end position="539"/>
    </location>
</feature>
<feature type="compositionally biased region" description="Polar residues" evidence="3">
    <location>
        <begin position="633"/>
        <end position="669"/>
    </location>
</feature>
<dbReference type="PANTHER" id="PTHR12537:SF12">
    <property type="entry name" value="MATERNAL PROTEIN PUMILIO"/>
    <property type="match status" value="1"/>
</dbReference>
<dbReference type="STRING" id="5217.A0A4Q1BSI2"/>
<dbReference type="GO" id="GO:0003730">
    <property type="term" value="F:mRNA 3'-UTR binding"/>
    <property type="evidence" value="ECO:0007669"/>
    <property type="project" value="TreeGrafter"/>
</dbReference>
<dbReference type="Gene3D" id="1.25.10.10">
    <property type="entry name" value="Leucine-rich Repeat Variant"/>
    <property type="match status" value="1"/>
</dbReference>
<dbReference type="AlphaFoldDB" id="A0A4Q1BSI2"/>
<evidence type="ECO:0000313" key="6">
    <source>
        <dbReference type="Proteomes" id="UP000289152"/>
    </source>
</evidence>
<dbReference type="GO" id="GO:0000288">
    <property type="term" value="P:nuclear-transcribed mRNA catabolic process, deadenylation-dependent decay"/>
    <property type="evidence" value="ECO:0007669"/>
    <property type="project" value="TreeGrafter"/>
</dbReference>
<feature type="repeat" description="Pumilio" evidence="2">
    <location>
        <begin position="327"/>
        <end position="362"/>
    </location>
</feature>
<protein>
    <recommendedName>
        <fullName evidence="4">PUM-HD domain-containing protein</fullName>
    </recommendedName>
</protein>
<dbReference type="FunCoup" id="A0A4Q1BSI2">
    <property type="interactions" value="264"/>
</dbReference>
<evidence type="ECO:0000256" key="3">
    <source>
        <dbReference type="SAM" id="MobiDB-lite"/>
    </source>
</evidence>
<dbReference type="InterPro" id="IPR001313">
    <property type="entry name" value="Pumilio_RNA-bd_rpt"/>
</dbReference>
<reference evidence="5 6" key="1">
    <citation type="submission" date="2016-06" db="EMBL/GenBank/DDBJ databases">
        <title>Evolution of pathogenesis and genome organization in the Tremellales.</title>
        <authorList>
            <person name="Cuomo C."/>
            <person name="Litvintseva A."/>
            <person name="Heitman J."/>
            <person name="Chen Y."/>
            <person name="Sun S."/>
            <person name="Springer D."/>
            <person name="Dromer F."/>
            <person name="Young S."/>
            <person name="Zeng Q."/>
            <person name="Chapman S."/>
            <person name="Gujja S."/>
            <person name="Saif S."/>
            <person name="Birren B."/>
        </authorList>
    </citation>
    <scope>NUCLEOTIDE SEQUENCE [LARGE SCALE GENOMIC DNA]</scope>
    <source>
        <strain evidence="5 6">ATCC 28783</strain>
    </source>
</reference>
<feature type="domain" description="PUM-HD" evidence="4">
    <location>
        <begin position="270"/>
        <end position="608"/>
    </location>
</feature>